<proteinExistence type="predicted"/>
<reference evidence="1" key="1">
    <citation type="journal article" date="2021" name="PeerJ">
        <title>Extensive microbial diversity within the chicken gut microbiome revealed by metagenomics and culture.</title>
        <authorList>
            <person name="Gilroy R."/>
            <person name="Ravi A."/>
            <person name="Getino M."/>
            <person name="Pursley I."/>
            <person name="Horton D.L."/>
            <person name="Alikhan N.F."/>
            <person name="Baker D."/>
            <person name="Gharbi K."/>
            <person name="Hall N."/>
            <person name="Watson M."/>
            <person name="Adriaenssens E.M."/>
            <person name="Foster-Nyarko E."/>
            <person name="Jarju S."/>
            <person name="Secka A."/>
            <person name="Antonio M."/>
            <person name="Oren A."/>
            <person name="Chaudhuri R.R."/>
            <person name="La Ragione R."/>
            <person name="Hildebrand F."/>
            <person name="Pallen M.J."/>
        </authorList>
    </citation>
    <scope>NUCLEOTIDE SEQUENCE</scope>
    <source>
        <strain evidence="1">CHK179-7159</strain>
    </source>
</reference>
<gene>
    <name evidence="1" type="ORF">H9717_14495</name>
</gene>
<protein>
    <recommendedName>
        <fullName evidence="3">Transposase (putative) YhgA-like domain-containing protein</fullName>
    </recommendedName>
</protein>
<accession>A0A9D2I6M9</accession>
<dbReference type="AlphaFoldDB" id="A0A9D2I6M9"/>
<evidence type="ECO:0000313" key="1">
    <source>
        <dbReference type="EMBL" id="HJA94296.1"/>
    </source>
</evidence>
<dbReference type="EMBL" id="DWYY01000167">
    <property type="protein sequence ID" value="HJA94296.1"/>
    <property type="molecule type" value="Genomic_DNA"/>
</dbReference>
<name>A0A9D2I6M9_9FIRM</name>
<comment type="caution">
    <text evidence="1">The sequence shown here is derived from an EMBL/GenBank/DDBJ whole genome shotgun (WGS) entry which is preliminary data.</text>
</comment>
<evidence type="ECO:0008006" key="3">
    <source>
        <dbReference type="Google" id="ProtNLM"/>
    </source>
</evidence>
<organism evidence="1 2">
    <name type="scientific">Candidatus Eisenbergiella merdipullorum</name>
    <dbReference type="NCBI Taxonomy" id="2838553"/>
    <lineage>
        <taxon>Bacteria</taxon>
        <taxon>Bacillati</taxon>
        <taxon>Bacillota</taxon>
        <taxon>Clostridia</taxon>
        <taxon>Lachnospirales</taxon>
        <taxon>Lachnospiraceae</taxon>
        <taxon>Eisenbergiella</taxon>
    </lineage>
</organism>
<dbReference type="Proteomes" id="UP000886858">
    <property type="component" value="Unassembled WGS sequence"/>
</dbReference>
<evidence type="ECO:0000313" key="2">
    <source>
        <dbReference type="Proteomes" id="UP000886858"/>
    </source>
</evidence>
<sequence>MGKNDVALSSYFSDPQIFADLFNAWMYGGRQVIDPGSLTAEDPVQPRPEYARPYKHVRDVVKMYQKDGVQMVLLAIENQEKVDYSAPVRILQFDSADYQNQVRRTEEENRKRMGLKTGLPAFFREDRILPVITLILYFGEEEWDRPVRLHDMLAFPEGDTRIQTLVPDYPIHVISVRRSGAGKKADGGDGGGHVSGMDISLLGTELRQVFGFLQHQEDKEGLKRYVEENRAVFSHISSNGALFLAASAHETRLLKNLNGEEEHYDMCRALDEWYADGVSEGEKIGERRGEERGKKIGVKIGEKRGEKKGEKRGIYKGLSSALLRILEKKGSVPESCLTYISAQKNMDRLNQLLDLALSSETVAEFEKKAGI</sequence>
<reference evidence="1" key="2">
    <citation type="submission" date="2021-04" db="EMBL/GenBank/DDBJ databases">
        <authorList>
            <person name="Gilroy R."/>
        </authorList>
    </citation>
    <scope>NUCLEOTIDE SEQUENCE</scope>
    <source>
        <strain evidence="1">CHK179-7159</strain>
    </source>
</reference>